<evidence type="ECO:0000259" key="1">
    <source>
        <dbReference type="PROSITE" id="PS50076"/>
    </source>
</evidence>
<dbReference type="Pfam" id="PF23302">
    <property type="entry name" value="HTH_DNAJC9"/>
    <property type="match status" value="1"/>
</dbReference>
<dbReference type="PROSITE" id="PS00636">
    <property type="entry name" value="DNAJ_1"/>
    <property type="match status" value="1"/>
</dbReference>
<reference evidence="2 3" key="2">
    <citation type="journal article" date="2013" name="PLoS ONE">
        <title>Whole genome mapping and re-organization of the nuclear and mitochondrial genomes of Babesia microti isolates.</title>
        <authorList>
            <person name="Cornillot E."/>
            <person name="Dassouli A."/>
            <person name="Garg A."/>
            <person name="Pachikara N."/>
            <person name="Randazzo S."/>
            <person name="Depoix D."/>
            <person name="Carcy B."/>
            <person name="Delbecq S."/>
            <person name="Frutos R."/>
            <person name="Silva J.C."/>
            <person name="Sutton R."/>
            <person name="Krause P.J."/>
            <person name="Mamoun C.B."/>
        </authorList>
    </citation>
    <scope>NUCLEOTIDE SEQUENCE [LARGE SCALE GENOMIC DNA]</scope>
    <source>
        <strain evidence="2 3">RI</strain>
    </source>
</reference>
<evidence type="ECO:0000313" key="2">
    <source>
        <dbReference type="EMBL" id="SIO73203.1"/>
    </source>
</evidence>
<dbReference type="GO" id="GO:0005634">
    <property type="term" value="C:nucleus"/>
    <property type="evidence" value="ECO:0007669"/>
    <property type="project" value="TreeGrafter"/>
</dbReference>
<dbReference type="EMBL" id="FO082871">
    <property type="protein sequence ID" value="SIO73203.1"/>
    <property type="molecule type" value="Genomic_DNA"/>
</dbReference>
<dbReference type="VEuPathDB" id="PiroplasmaDB:BMR1_01G00740"/>
<organism evidence="2 3">
    <name type="scientific">Babesia microti (strain RI)</name>
    <dbReference type="NCBI Taxonomy" id="1133968"/>
    <lineage>
        <taxon>Eukaryota</taxon>
        <taxon>Sar</taxon>
        <taxon>Alveolata</taxon>
        <taxon>Apicomplexa</taxon>
        <taxon>Aconoidasida</taxon>
        <taxon>Piroplasmida</taxon>
        <taxon>Babesiidae</taxon>
        <taxon>Babesia</taxon>
    </lineage>
</organism>
<dbReference type="InterPro" id="IPR001623">
    <property type="entry name" value="DnaJ_domain"/>
</dbReference>
<evidence type="ECO:0000313" key="3">
    <source>
        <dbReference type="Proteomes" id="UP000002899"/>
    </source>
</evidence>
<dbReference type="AlphaFoldDB" id="A0A1N6LWF4"/>
<dbReference type="CDD" id="cd06257">
    <property type="entry name" value="DnaJ"/>
    <property type="match status" value="1"/>
</dbReference>
<dbReference type="KEGG" id="bmic:BMR1_01G00740"/>
<protein>
    <submittedName>
        <fullName evidence="2">DnaJ homolog subfamily C member 9</fullName>
    </submittedName>
</protein>
<sequence length="228" mass="26621">MVCLYELLGVDRTSSQKEIAKAYRLLAIKHHPDKITNCNEDEKAKHKEHFIQLTKAYDVLKDSERRCHYDKYGWTGEGGDLLEAAFEFYCKKPPVSKSDIQSYKMKYVNGKEEEEDIINFYNKYNGDLTKILEHIPFSEPDDLSRFVDISKKLIKNKVLEETNEFKRSTSKDSLNGIARKYSRSKKKKVSDKSFDDLVAQIKSRRLNSARESSFNSLISRIEDAYKHK</sequence>
<gene>
    <name evidence="2" type="ORF">BMR1_01G00740</name>
</gene>
<dbReference type="Proteomes" id="UP000002899">
    <property type="component" value="Chromosome I"/>
</dbReference>
<dbReference type="PRINTS" id="PR00625">
    <property type="entry name" value="JDOMAIN"/>
</dbReference>
<dbReference type="PROSITE" id="PS50076">
    <property type="entry name" value="DNAJ_2"/>
    <property type="match status" value="1"/>
</dbReference>
<dbReference type="Gene3D" id="1.10.287.110">
    <property type="entry name" value="DnaJ domain"/>
    <property type="match status" value="1"/>
</dbReference>
<dbReference type="InterPro" id="IPR052594">
    <property type="entry name" value="J_domain-containing_protein"/>
</dbReference>
<dbReference type="InterPro" id="IPR056453">
    <property type="entry name" value="HTH_DNAJC9"/>
</dbReference>
<proteinExistence type="predicted"/>
<feature type="domain" description="J" evidence="1">
    <location>
        <begin position="3"/>
        <end position="73"/>
    </location>
</feature>
<reference evidence="2 3" key="3">
    <citation type="journal article" date="2016" name="Sci. Rep.">
        <title>Genome-wide diversity and gene expression profiling of Babesia microti isolates identify polymorphic genes that mediate host-pathogen interactions.</title>
        <authorList>
            <person name="Silva J.C."/>
            <person name="Cornillot E."/>
            <person name="McCracken C."/>
            <person name="Usmani-Brown S."/>
            <person name="Dwivedi A."/>
            <person name="Ifeonu O.O."/>
            <person name="Crabtree J."/>
            <person name="Gotia H.T."/>
            <person name="Virji A.Z."/>
            <person name="Reynes C."/>
            <person name="Colinge J."/>
            <person name="Kumar V."/>
            <person name="Lawres L."/>
            <person name="Pazzi J.E."/>
            <person name="Pablo J.V."/>
            <person name="Hung C."/>
            <person name="Brancato J."/>
            <person name="Kumari P."/>
            <person name="Orvis J."/>
            <person name="Tretina K."/>
            <person name="Chibucos M."/>
            <person name="Ott S."/>
            <person name="Sadzewicz L."/>
            <person name="Sengamalay N."/>
            <person name="Shetty A.C."/>
            <person name="Su Q."/>
            <person name="Tallon L."/>
            <person name="Fraser C.M."/>
            <person name="Frutos R."/>
            <person name="Molina D.M."/>
            <person name="Krause P.J."/>
            <person name="Ben Mamoun C."/>
        </authorList>
    </citation>
    <scope>NUCLEOTIDE SEQUENCE [LARGE SCALE GENOMIC DNA]</scope>
    <source>
        <strain evidence="2 3">RI</strain>
    </source>
</reference>
<dbReference type="InterPro" id="IPR018253">
    <property type="entry name" value="DnaJ_domain_CS"/>
</dbReference>
<dbReference type="SMART" id="SM00271">
    <property type="entry name" value="DnaJ"/>
    <property type="match status" value="1"/>
</dbReference>
<dbReference type="RefSeq" id="XP_021337311.1">
    <property type="nucleotide sequence ID" value="XM_021481693.1"/>
</dbReference>
<dbReference type="PANTHER" id="PTHR44144">
    <property type="entry name" value="DNAJ HOMOLOG SUBFAMILY C MEMBER 9"/>
    <property type="match status" value="1"/>
</dbReference>
<reference evidence="2 3" key="1">
    <citation type="journal article" date="2012" name="Nucleic Acids Res.">
        <title>Sequencing of the smallest Apicomplexan genome from the human pathogen Babesia microti.</title>
        <authorList>
            <person name="Cornillot E."/>
            <person name="Hadj-Kaddour K."/>
            <person name="Dassouli A."/>
            <person name="Noel B."/>
            <person name="Ranwez V."/>
            <person name="Vacherie B."/>
            <person name="Augagneur Y."/>
            <person name="Bres V."/>
            <person name="Duclos A."/>
            <person name="Randazzo S."/>
            <person name="Carcy B."/>
            <person name="Debierre-Grockiego F."/>
            <person name="Delbecq S."/>
            <person name="Moubri-Menage K."/>
            <person name="Shams-Eldin H."/>
            <person name="Usmani-Brown S."/>
            <person name="Bringaud F."/>
            <person name="Wincker P."/>
            <person name="Vivares C.P."/>
            <person name="Schwarz R.T."/>
            <person name="Schetters T.P."/>
            <person name="Krause P.J."/>
            <person name="Gorenflot A."/>
            <person name="Berry V."/>
            <person name="Barbe V."/>
            <person name="Ben Mamoun C."/>
        </authorList>
    </citation>
    <scope>NUCLEOTIDE SEQUENCE [LARGE SCALE GENOMIC DNA]</scope>
    <source>
        <strain evidence="2 3">RI</strain>
    </source>
</reference>
<dbReference type="SUPFAM" id="SSF46565">
    <property type="entry name" value="Chaperone J-domain"/>
    <property type="match status" value="1"/>
</dbReference>
<dbReference type="GO" id="GO:0031072">
    <property type="term" value="F:heat shock protein binding"/>
    <property type="evidence" value="ECO:0007669"/>
    <property type="project" value="TreeGrafter"/>
</dbReference>
<dbReference type="Pfam" id="PF00226">
    <property type="entry name" value="DnaJ"/>
    <property type="match status" value="1"/>
</dbReference>
<name>A0A1N6LWF4_BABMR</name>
<dbReference type="GeneID" id="24423224"/>
<dbReference type="InterPro" id="IPR036869">
    <property type="entry name" value="J_dom_sf"/>
</dbReference>
<keyword evidence="3" id="KW-1185">Reference proteome</keyword>
<dbReference type="PANTHER" id="PTHR44144:SF1">
    <property type="entry name" value="DNAJ HOMOLOG SUBFAMILY C MEMBER 9"/>
    <property type="match status" value="1"/>
</dbReference>
<dbReference type="OrthoDB" id="445556at2759"/>
<accession>A0A1N6LWF4</accession>
<dbReference type="GO" id="GO:0005737">
    <property type="term" value="C:cytoplasm"/>
    <property type="evidence" value="ECO:0007669"/>
    <property type="project" value="TreeGrafter"/>
</dbReference>